<dbReference type="Pfam" id="PF00782">
    <property type="entry name" value="DSPc"/>
    <property type="match status" value="1"/>
</dbReference>
<gene>
    <name evidence="2" type="ORF">Fuma_01503</name>
</gene>
<evidence type="ECO:0000313" key="2">
    <source>
        <dbReference type="EMBL" id="APZ91907.1"/>
    </source>
</evidence>
<evidence type="ECO:0000313" key="3">
    <source>
        <dbReference type="Proteomes" id="UP000187735"/>
    </source>
</evidence>
<accession>A0A1P8WCY2</accession>
<protein>
    <submittedName>
        <fullName evidence="2">Dual specificity phosphatase, catalytic domain</fullName>
    </submittedName>
</protein>
<dbReference type="OrthoDB" id="278239at2"/>
<dbReference type="SMART" id="SM00195">
    <property type="entry name" value="DSPc"/>
    <property type="match status" value="1"/>
</dbReference>
<keyword evidence="3" id="KW-1185">Reference proteome</keyword>
<dbReference type="Proteomes" id="UP000187735">
    <property type="component" value="Chromosome"/>
</dbReference>
<evidence type="ECO:0000259" key="1">
    <source>
        <dbReference type="SMART" id="SM00195"/>
    </source>
</evidence>
<feature type="domain" description="Tyrosine-protein phosphatase" evidence="1">
    <location>
        <begin position="1"/>
        <end position="138"/>
    </location>
</feature>
<proteinExistence type="predicted"/>
<reference evidence="2 3" key="1">
    <citation type="journal article" date="2016" name="Front. Microbiol.">
        <title>Fuerstia marisgermanicae gen. nov., sp. nov., an Unusual Member of the Phylum Planctomycetes from the German Wadden Sea.</title>
        <authorList>
            <person name="Kohn T."/>
            <person name="Heuer A."/>
            <person name="Jogler M."/>
            <person name="Vollmers J."/>
            <person name="Boedeker C."/>
            <person name="Bunk B."/>
            <person name="Rast P."/>
            <person name="Borchert D."/>
            <person name="Glockner I."/>
            <person name="Freese H.M."/>
            <person name="Klenk H.P."/>
            <person name="Overmann J."/>
            <person name="Kaster A.K."/>
            <person name="Rohde M."/>
            <person name="Wiegand S."/>
            <person name="Jogler C."/>
        </authorList>
    </citation>
    <scope>NUCLEOTIDE SEQUENCE [LARGE SCALE GENOMIC DNA]</scope>
    <source>
        <strain evidence="2 3">NH11</strain>
    </source>
</reference>
<dbReference type="STRING" id="1891926.Fuma_01503"/>
<dbReference type="CDD" id="cd14498">
    <property type="entry name" value="DSP"/>
    <property type="match status" value="1"/>
</dbReference>
<organism evidence="2 3">
    <name type="scientific">Fuerstiella marisgermanici</name>
    <dbReference type="NCBI Taxonomy" id="1891926"/>
    <lineage>
        <taxon>Bacteria</taxon>
        <taxon>Pseudomonadati</taxon>
        <taxon>Planctomycetota</taxon>
        <taxon>Planctomycetia</taxon>
        <taxon>Planctomycetales</taxon>
        <taxon>Planctomycetaceae</taxon>
        <taxon>Fuerstiella</taxon>
    </lineage>
</organism>
<dbReference type="InterPro" id="IPR020422">
    <property type="entry name" value="TYR_PHOSPHATASE_DUAL_dom"/>
</dbReference>
<dbReference type="RefSeq" id="WP_077023597.1">
    <property type="nucleotide sequence ID" value="NZ_CP017641.1"/>
</dbReference>
<dbReference type="AlphaFoldDB" id="A0A1P8WCY2"/>
<dbReference type="EMBL" id="CP017641">
    <property type="protein sequence ID" value="APZ91907.1"/>
    <property type="molecule type" value="Genomic_DNA"/>
</dbReference>
<dbReference type="SUPFAM" id="SSF52799">
    <property type="entry name" value="(Phosphotyrosine protein) phosphatases II"/>
    <property type="match status" value="1"/>
</dbReference>
<sequence>MIRIPNTTIWLGNSADLRDSRRMLGEGIDAIIDLAIEEPFPPLPRLINYCRFVVSDDGENDPAILQAAIAATAMFVQGGHRTGICCNAGLSRSLCVAAAVMSYVSAMSPNEALEAVSRIKPTDVNPALWRQIVTLPPLKR</sequence>
<dbReference type="Gene3D" id="3.90.190.10">
    <property type="entry name" value="Protein tyrosine phosphatase superfamily"/>
    <property type="match status" value="1"/>
</dbReference>
<dbReference type="KEGG" id="fmr:Fuma_01503"/>
<name>A0A1P8WCY2_9PLAN</name>
<dbReference type="InterPro" id="IPR000340">
    <property type="entry name" value="Dual-sp_phosphatase_cat-dom"/>
</dbReference>
<dbReference type="InterPro" id="IPR029021">
    <property type="entry name" value="Prot-tyrosine_phosphatase-like"/>
</dbReference>